<feature type="coiled-coil region" evidence="2">
    <location>
        <begin position="381"/>
        <end position="418"/>
    </location>
</feature>
<dbReference type="PANTHER" id="PTHR32083:SF0">
    <property type="entry name" value="CILIA AND FLAGELLA-ASSOCIATED PROTEIN 58"/>
    <property type="match status" value="1"/>
</dbReference>
<protein>
    <submittedName>
        <fullName evidence="4">Flagellar associated protein</fullName>
    </submittedName>
</protein>
<dbReference type="AlphaFoldDB" id="X6N5N4"/>
<evidence type="ECO:0000313" key="4">
    <source>
        <dbReference type="EMBL" id="ETO21243.1"/>
    </source>
</evidence>
<keyword evidence="1 2" id="KW-0175">Coiled coil</keyword>
<dbReference type="GO" id="GO:0005856">
    <property type="term" value="C:cytoskeleton"/>
    <property type="evidence" value="ECO:0007669"/>
    <property type="project" value="TreeGrafter"/>
</dbReference>
<dbReference type="InterPro" id="IPR049270">
    <property type="entry name" value="CFAP58_CC"/>
</dbReference>
<name>X6N5N4_RETFI</name>
<reference evidence="4 5" key="1">
    <citation type="journal article" date="2013" name="Curr. Biol.">
        <title>The Genome of the Foraminiferan Reticulomyxa filosa.</title>
        <authorList>
            <person name="Glockner G."/>
            <person name="Hulsmann N."/>
            <person name="Schleicher M."/>
            <person name="Noegel A.A."/>
            <person name="Eichinger L."/>
            <person name="Gallinger C."/>
            <person name="Pawlowski J."/>
            <person name="Sierra R."/>
            <person name="Euteneuer U."/>
            <person name="Pillet L."/>
            <person name="Moustafa A."/>
            <person name="Platzer M."/>
            <person name="Groth M."/>
            <person name="Szafranski K."/>
            <person name="Schliwa M."/>
        </authorList>
    </citation>
    <scope>NUCLEOTIDE SEQUENCE [LARGE SCALE GENOMIC DNA]</scope>
</reference>
<keyword evidence="4" id="KW-0969">Cilium</keyword>
<evidence type="ECO:0000256" key="2">
    <source>
        <dbReference type="SAM" id="Coils"/>
    </source>
</evidence>
<organism evidence="4 5">
    <name type="scientific">Reticulomyxa filosa</name>
    <dbReference type="NCBI Taxonomy" id="46433"/>
    <lineage>
        <taxon>Eukaryota</taxon>
        <taxon>Sar</taxon>
        <taxon>Rhizaria</taxon>
        <taxon>Retaria</taxon>
        <taxon>Foraminifera</taxon>
        <taxon>Monothalamids</taxon>
        <taxon>Reticulomyxidae</taxon>
        <taxon>Reticulomyxa</taxon>
    </lineage>
</organism>
<comment type="caution">
    <text evidence="4">The sequence shown here is derived from an EMBL/GenBank/DDBJ whole genome shotgun (WGS) entry which is preliminary data.</text>
</comment>
<keyword evidence="5" id="KW-1185">Reference proteome</keyword>
<feature type="coiled-coil region" evidence="2">
    <location>
        <begin position="3"/>
        <end position="30"/>
    </location>
</feature>
<gene>
    <name evidence="4" type="ORF">RFI_15961</name>
</gene>
<evidence type="ECO:0000313" key="5">
    <source>
        <dbReference type="Proteomes" id="UP000023152"/>
    </source>
</evidence>
<dbReference type="Pfam" id="PF21771">
    <property type="entry name" value="CFAP58_CC"/>
    <property type="match status" value="1"/>
</dbReference>
<dbReference type="EMBL" id="ASPP01011820">
    <property type="protein sequence ID" value="ETO21243.1"/>
    <property type="molecule type" value="Genomic_DNA"/>
</dbReference>
<accession>X6N5N4</accession>
<proteinExistence type="predicted"/>
<feature type="coiled-coil region" evidence="2">
    <location>
        <begin position="73"/>
        <end position="172"/>
    </location>
</feature>
<feature type="non-terminal residue" evidence="4">
    <location>
        <position position="1"/>
    </location>
</feature>
<dbReference type="PANTHER" id="PTHR32083">
    <property type="entry name" value="CILIA AND FLAGELLA-ASSOCIATED PROTEIN 58-RELATED"/>
    <property type="match status" value="1"/>
</dbReference>
<feature type="coiled-coil region" evidence="2">
    <location>
        <begin position="236"/>
        <end position="270"/>
    </location>
</feature>
<feature type="domain" description="Cilia- and flagella-associated protein 58 central coiled coil" evidence="3">
    <location>
        <begin position="104"/>
        <end position="313"/>
    </location>
</feature>
<sequence length="505" mass="60519">EKCQRVKEETDETEEQMEVQMKKLESQNKEKEHFKKHSEQKQKAIYSIETAMITSENTINKLDIEIGIGNSMIKRMRHLIDQLETDLSKAQTELNIKKLQENQLQEMSIDKETRITQIKEQITAAETELKNQKVNLEIFFVYYISIILFWNRNAYNRTLVDQKEEMQEFKRKFTATNHEILQLKLELQEKEQVYVQEHFEVDQVNKDTIIIKSKIESMNKKIRDGNETIEKQLASKKNFQQMVSDREETMKRLQRQYEAIMNEQRLLTAQLVLKNKEITQVHQHLELLDCTFSTNKTTYKQDLQNLQTCKQDIYDTNKQIDKLENDIQNVDNLKSLIHAIENDLLQEELKIQALTTELEQPRNVHRWRQLKDTNPHMFALIEKTQQLNRQLLKQSEQLEQKMNEIEKQEKLYVNLRRVLARQPGSEAREQLIQYAQSLKEKKEKFKLIQAELCASQDKVDQFNHTIYLLNKDLFLLKIEFFQFMQQNRQKKHFLQENTPQIPFIV</sequence>
<dbReference type="OMA" id="HTLEFHE"/>
<dbReference type="OrthoDB" id="264785at2759"/>
<evidence type="ECO:0000259" key="3">
    <source>
        <dbReference type="Pfam" id="PF21771"/>
    </source>
</evidence>
<evidence type="ECO:0000256" key="1">
    <source>
        <dbReference type="ARBA" id="ARBA00023054"/>
    </source>
</evidence>
<dbReference type="Proteomes" id="UP000023152">
    <property type="component" value="Unassembled WGS sequence"/>
</dbReference>
<keyword evidence="4" id="KW-0966">Cell projection</keyword>
<keyword evidence="4" id="KW-0282">Flagellum</keyword>
<feature type="coiled-coil region" evidence="2">
    <location>
        <begin position="306"/>
        <end position="357"/>
    </location>
</feature>